<evidence type="ECO:0000313" key="3">
    <source>
        <dbReference type="Proteomes" id="UP001281614"/>
    </source>
</evidence>
<dbReference type="AlphaFoldDB" id="A0AAD9YW47"/>
<dbReference type="PANTHER" id="PTHR33112">
    <property type="entry name" value="DOMAIN PROTEIN, PUTATIVE-RELATED"/>
    <property type="match status" value="1"/>
</dbReference>
<feature type="domain" description="Heterokaryon incompatibility" evidence="1">
    <location>
        <begin position="163"/>
        <end position="328"/>
    </location>
</feature>
<comment type="caution">
    <text evidence="2">The sequence shown here is derived from an EMBL/GenBank/DDBJ whole genome shotgun (WGS) entry which is preliminary data.</text>
</comment>
<gene>
    <name evidence="2" type="ORF">CKAH01_11385</name>
</gene>
<accession>A0AAD9YW47</accession>
<protein>
    <submittedName>
        <fullName evidence="2">Het domain-containing protein</fullName>
    </submittedName>
</protein>
<evidence type="ECO:0000259" key="1">
    <source>
        <dbReference type="Pfam" id="PF06985"/>
    </source>
</evidence>
<dbReference type="EMBL" id="VYYT01000005">
    <property type="protein sequence ID" value="KAK2779126.1"/>
    <property type="molecule type" value="Genomic_DNA"/>
</dbReference>
<dbReference type="Proteomes" id="UP001281614">
    <property type="component" value="Unassembled WGS sequence"/>
</dbReference>
<keyword evidence="3" id="KW-1185">Reference proteome</keyword>
<dbReference type="PANTHER" id="PTHR33112:SF13">
    <property type="entry name" value="HETEROKARYON INCOMPATIBILITY DOMAIN-CONTAINING PROTEIN"/>
    <property type="match status" value="1"/>
</dbReference>
<dbReference type="InterPro" id="IPR010730">
    <property type="entry name" value="HET"/>
</dbReference>
<dbReference type="Pfam" id="PF06985">
    <property type="entry name" value="HET"/>
    <property type="match status" value="1"/>
</dbReference>
<organism evidence="2 3">
    <name type="scientific">Colletotrichum kahawae</name>
    <name type="common">Coffee berry disease fungus</name>
    <dbReference type="NCBI Taxonomy" id="34407"/>
    <lineage>
        <taxon>Eukaryota</taxon>
        <taxon>Fungi</taxon>
        <taxon>Dikarya</taxon>
        <taxon>Ascomycota</taxon>
        <taxon>Pezizomycotina</taxon>
        <taxon>Sordariomycetes</taxon>
        <taxon>Hypocreomycetidae</taxon>
        <taxon>Glomerellales</taxon>
        <taxon>Glomerellaceae</taxon>
        <taxon>Colletotrichum</taxon>
        <taxon>Colletotrichum gloeosporioides species complex</taxon>
    </lineage>
</organism>
<proteinExistence type="predicted"/>
<sequence length="662" mass="75303">MPCAICHDFTGPALADMGGRHRNHLKLDILWHDFIASAKSCLICNIILRGSRGCFLQHEVQESEIVSCSISFLYLREEGKDDDVDKEIRFRMADGTKFEMSIFVTDSQAAMDQALEWIEDCRGKDHEFCTTPNEARLPTRVVDVGLDDGMIRLVQTRGKVASYVALSHCWGLKQIITTTTENLQENLRKIPFEKLSRTFQDAVAVTRRLGIRYIWIDSLCIIQNDRSDWEMEAARMMDVYSNCYLTIAATHSPSGDGGLFRNTPDFEVSGTTTTGEPYQLFFRKRIDHHLEVSFGDQSFNETDFGGQVYGHPTIKDYPLLTRAWVYQERMLSTRVLHFGHYELFFECRSDIRCECDGINNYGSSQTTNVILTKLVHADALDSLIPGKEWHVYASYYMAQLWRTLVTSYTCLGLTKSGDRLPAMGGLAKQMALRRKTKYLAGLWENTLSDDLIWAVRSAGSRWRKPRPDPRPAPSWSWASVESHVNYYDEILFLQDEDGDFESSRPTEEDREPYQHFAKVEDCWVKHGAVDEYGTIEKGRVYLRGLLVKGVLGRTTVTFQGKKHDDYAVIFPDGSRFPIEADYLLEQPGRSQVLLGADVWCLRMSQIQVGCRDHLFSLVLRQVNDAEGIFERIGCLLVIATPPPVDVIAPIYASAEEGSVCIE</sequence>
<reference evidence="2" key="1">
    <citation type="submission" date="2023-02" db="EMBL/GenBank/DDBJ databases">
        <title>Colletotrichum kahawae CIFC_Que2 genome sequencing and assembly.</title>
        <authorList>
            <person name="Baroncelli R."/>
        </authorList>
    </citation>
    <scope>NUCLEOTIDE SEQUENCE</scope>
    <source>
        <strain evidence="2">CIFC_Que2</strain>
    </source>
</reference>
<evidence type="ECO:0000313" key="2">
    <source>
        <dbReference type="EMBL" id="KAK2779126.1"/>
    </source>
</evidence>
<name>A0AAD9YW47_COLKA</name>